<keyword evidence="3" id="KW-1185">Reference proteome</keyword>
<feature type="chain" id="PRO_5008903460" evidence="1">
    <location>
        <begin position="26"/>
        <end position="57"/>
    </location>
</feature>
<keyword evidence="1" id="KW-0732">Signal</keyword>
<dbReference type="EMBL" id="LJIJ01004425">
    <property type="protein sequence ID" value="ODM87903.1"/>
    <property type="molecule type" value="Genomic_DNA"/>
</dbReference>
<evidence type="ECO:0000313" key="3">
    <source>
        <dbReference type="Proteomes" id="UP000094527"/>
    </source>
</evidence>
<evidence type="ECO:0000256" key="1">
    <source>
        <dbReference type="SAM" id="SignalP"/>
    </source>
</evidence>
<organism evidence="2 3">
    <name type="scientific">Orchesella cincta</name>
    <name type="common">Springtail</name>
    <name type="synonym">Podura cincta</name>
    <dbReference type="NCBI Taxonomy" id="48709"/>
    <lineage>
        <taxon>Eukaryota</taxon>
        <taxon>Metazoa</taxon>
        <taxon>Ecdysozoa</taxon>
        <taxon>Arthropoda</taxon>
        <taxon>Hexapoda</taxon>
        <taxon>Collembola</taxon>
        <taxon>Entomobryomorpha</taxon>
        <taxon>Entomobryoidea</taxon>
        <taxon>Orchesellidae</taxon>
        <taxon>Orchesellinae</taxon>
        <taxon>Orchesella</taxon>
    </lineage>
</organism>
<comment type="caution">
    <text evidence="2">The sequence shown here is derived from an EMBL/GenBank/DDBJ whole genome shotgun (WGS) entry which is preliminary data.</text>
</comment>
<evidence type="ECO:0000313" key="2">
    <source>
        <dbReference type="EMBL" id="ODM87903.1"/>
    </source>
</evidence>
<name>A0A1D2M4K3_ORCCI</name>
<dbReference type="Proteomes" id="UP000094527">
    <property type="component" value="Unassembled WGS sequence"/>
</dbReference>
<sequence length="57" mass="7014">MFFQKNFHIFMFVLTVSMLLAETLCQPTEYQDYGPQSEMREKRFFHHIANWFGQHVR</sequence>
<feature type="signal peptide" evidence="1">
    <location>
        <begin position="1"/>
        <end position="25"/>
    </location>
</feature>
<protein>
    <submittedName>
        <fullName evidence="2">Uncharacterized protein</fullName>
    </submittedName>
</protein>
<proteinExistence type="predicted"/>
<accession>A0A1D2M4K3</accession>
<dbReference type="AlphaFoldDB" id="A0A1D2M4K3"/>
<gene>
    <name evidence="2" type="ORF">Ocin01_18779</name>
</gene>
<reference evidence="2 3" key="1">
    <citation type="journal article" date="2016" name="Genome Biol. Evol.">
        <title>Gene Family Evolution Reflects Adaptation to Soil Environmental Stressors in the Genome of the Collembolan Orchesella cincta.</title>
        <authorList>
            <person name="Faddeeva-Vakhrusheva A."/>
            <person name="Derks M.F."/>
            <person name="Anvar S.Y."/>
            <person name="Agamennone V."/>
            <person name="Suring W."/>
            <person name="Smit S."/>
            <person name="van Straalen N.M."/>
            <person name="Roelofs D."/>
        </authorList>
    </citation>
    <scope>NUCLEOTIDE SEQUENCE [LARGE SCALE GENOMIC DNA]</scope>
    <source>
        <tissue evidence="2">Mixed pool</tissue>
    </source>
</reference>